<proteinExistence type="predicted"/>
<protein>
    <submittedName>
        <fullName evidence="1">Uncharacterized protein</fullName>
    </submittedName>
</protein>
<reference evidence="1 2" key="1">
    <citation type="submission" date="2019-02" db="EMBL/GenBank/DDBJ databases">
        <title>Deep-cultivation of Planctomycetes and their phenomic and genomic characterization uncovers novel biology.</title>
        <authorList>
            <person name="Wiegand S."/>
            <person name="Jogler M."/>
            <person name="Boedeker C."/>
            <person name="Pinto D."/>
            <person name="Vollmers J."/>
            <person name="Rivas-Marin E."/>
            <person name="Kohn T."/>
            <person name="Peeters S.H."/>
            <person name="Heuer A."/>
            <person name="Rast P."/>
            <person name="Oberbeckmann S."/>
            <person name="Bunk B."/>
            <person name="Jeske O."/>
            <person name="Meyerdierks A."/>
            <person name="Storesund J.E."/>
            <person name="Kallscheuer N."/>
            <person name="Luecker S."/>
            <person name="Lage O.M."/>
            <person name="Pohl T."/>
            <person name="Merkel B.J."/>
            <person name="Hornburger P."/>
            <person name="Mueller R.-W."/>
            <person name="Bruemmer F."/>
            <person name="Labrenz M."/>
            <person name="Spormann A.M."/>
            <person name="Op Den Camp H."/>
            <person name="Overmann J."/>
            <person name="Amann R."/>
            <person name="Jetten M.S.M."/>
            <person name="Mascher T."/>
            <person name="Medema M.H."/>
            <person name="Devos D.P."/>
            <person name="Kaster A.-K."/>
            <person name="Ovreas L."/>
            <person name="Rohde M."/>
            <person name="Galperin M.Y."/>
            <person name="Jogler C."/>
        </authorList>
    </citation>
    <scope>NUCLEOTIDE SEQUENCE [LARGE SCALE GENOMIC DNA]</scope>
    <source>
        <strain evidence="1 2">CA85</strain>
    </source>
</reference>
<keyword evidence="2" id="KW-1185">Reference proteome</keyword>
<evidence type="ECO:0000313" key="2">
    <source>
        <dbReference type="Proteomes" id="UP000318053"/>
    </source>
</evidence>
<gene>
    <name evidence="1" type="ORF">CA85_43930</name>
</gene>
<accession>A0A5C5X1M8</accession>
<sequence>MLAACERIIACMWLIAGVMLSSVRRWLSQNIRWCLQVYTLEQQRANDLEAPDRRLGDRKLGDTDTGRRCTLESVLSLVHWFI</sequence>
<dbReference type="AlphaFoldDB" id="A0A5C5X1M8"/>
<comment type="caution">
    <text evidence="1">The sequence shown here is derived from an EMBL/GenBank/DDBJ whole genome shotgun (WGS) entry which is preliminary data.</text>
</comment>
<dbReference type="Proteomes" id="UP000318053">
    <property type="component" value="Unassembled WGS sequence"/>
</dbReference>
<evidence type="ECO:0000313" key="1">
    <source>
        <dbReference type="EMBL" id="TWT56211.1"/>
    </source>
</evidence>
<name>A0A5C5X1M8_9BACT</name>
<organism evidence="1 2">
    <name type="scientific">Allorhodopirellula solitaria</name>
    <dbReference type="NCBI Taxonomy" id="2527987"/>
    <lineage>
        <taxon>Bacteria</taxon>
        <taxon>Pseudomonadati</taxon>
        <taxon>Planctomycetota</taxon>
        <taxon>Planctomycetia</taxon>
        <taxon>Pirellulales</taxon>
        <taxon>Pirellulaceae</taxon>
        <taxon>Allorhodopirellula</taxon>
    </lineage>
</organism>
<dbReference type="EMBL" id="SJPK01000015">
    <property type="protein sequence ID" value="TWT56211.1"/>
    <property type="molecule type" value="Genomic_DNA"/>
</dbReference>